<comment type="caution">
    <text evidence="2">The sequence shown here is derived from an EMBL/GenBank/DDBJ whole genome shotgun (WGS) entry which is preliminary data.</text>
</comment>
<proteinExistence type="predicted"/>
<dbReference type="Proteomes" id="UP001190700">
    <property type="component" value="Unassembled WGS sequence"/>
</dbReference>
<evidence type="ECO:0000256" key="1">
    <source>
        <dbReference type="PROSITE-ProRule" id="PRU00339"/>
    </source>
</evidence>
<organism evidence="2 3">
    <name type="scientific">Cymbomonas tetramitiformis</name>
    <dbReference type="NCBI Taxonomy" id="36881"/>
    <lineage>
        <taxon>Eukaryota</taxon>
        <taxon>Viridiplantae</taxon>
        <taxon>Chlorophyta</taxon>
        <taxon>Pyramimonadophyceae</taxon>
        <taxon>Pyramimonadales</taxon>
        <taxon>Pyramimonadaceae</taxon>
        <taxon>Cymbomonas</taxon>
    </lineage>
</organism>
<dbReference type="PROSITE" id="PS50005">
    <property type="entry name" value="TPR"/>
    <property type="match status" value="1"/>
</dbReference>
<dbReference type="InterPro" id="IPR011989">
    <property type="entry name" value="ARM-like"/>
</dbReference>
<dbReference type="Gene3D" id="3.40.50.150">
    <property type="entry name" value="Vaccinia Virus protein VP39"/>
    <property type="match status" value="1"/>
</dbReference>
<dbReference type="InterPro" id="IPR044534">
    <property type="entry name" value="TTL1-4"/>
</dbReference>
<dbReference type="Gene3D" id="1.25.10.10">
    <property type="entry name" value="Leucine-rich Repeat Variant"/>
    <property type="match status" value="1"/>
</dbReference>
<evidence type="ECO:0000313" key="3">
    <source>
        <dbReference type="Proteomes" id="UP001190700"/>
    </source>
</evidence>
<dbReference type="SUPFAM" id="SSF48371">
    <property type="entry name" value="ARM repeat"/>
    <property type="match status" value="1"/>
</dbReference>
<dbReference type="SUPFAM" id="SSF53335">
    <property type="entry name" value="S-adenosyl-L-methionine-dependent methyltransferases"/>
    <property type="match status" value="1"/>
</dbReference>
<keyword evidence="3" id="KW-1185">Reference proteome</keyword>
<dbReference type="Pfam" id="PF13181">
    <property type="entry name" value="TPR_8"/>
    <property type="match status" value="1"/>
</dbReference>
<dbReference type="AlphaFoldDB" id="A0AAE0LDB9"/>
<dbReference type="InterPro" id="IPR016024">
    <property type="entry name" value="ARM-type_fold"/>
</dbReference>
<dbReference type="SMART" id="SM00028">
    <property type="entry name" value="TPR"/>
    <property type="match status" value="2"/>
</dbReference>
<dbReference type="InterPro" id="IPR019734">
    <property type="entry name" value="TPR_rpt"/>
</dbReference>
<dbReference type="InterPro" id="IPR029063">
    <property type="entry name" value="SAM-dependent_MTases_sf"/>
</dbReference>
<dbReference type="Gene3D" id="1.25.40.10">
    <property type="entry name" value="Tetratricopeptide repeat domain"/>
    <property type="match status" value="1"/>
</dbReference>
<dbReference type="SUPFAM" id="SSF48452">
    <property type="entry name" value="TPR-like"/>
    <property type="match status" value="1"/>
</dbReference>
<name>A0AAE0LDB9_9CHLO</name>
<reference evidence="2 3" key="1">
    <citation type="journal article" date="2015" name="Genome Biol. Evol.">
        <title>Comparative Genomics of a Bacterivorous Green Alga Reveals Evolutionary Causalities and Consequences of Phago-Mixotrophic Mode of Nutrition.</title>
        <authorList>
            <person name="Burns J.A."/>
            <person name="Paasch A."/>
            <person name="Narechania A."/>
            <person name="Kim E."/>
        </authorList>
    </citation>
    <scope>NUCLEOTIDE SEQUENCE [LARGE SCALE GENOMIC DNA]</scope>
    <source>
        <strain evidence="2 3">PLY_AMNH</strain>
    </source>
</reference>
<accession>A0AAE0LDB9</accession>
<feature type="repeat" description="TPR" evidence="1">
    <location>
        <begin position="185"/>
        <end position="218"/>
    </location>
</feature>
<protein>
    <submittedName>
        <fullName evidence="2">Uncharacterized protein</fullName>
    </submittedName>
</protein>
<sequence>MVSTKVKDWDGFPVREVQLSDDVDVQDETALSEVLSKYIAEEELIGQGQAKRLLKKKTTSTNSIGGELRVSSGHSTDYDSWSRFSEQGDEEELVEEVTAIDHEDQEKNDIRQKASSNAFDLREKGNEAIKQGHHVTAVRNYTSAIRHLPSAVLFSNRAQAFLKLGELDKAKRDCSTAIAFDSKYTKAYIRRANILKLEGRYDEALQDMRHAKTLEPRNGEIKKLTRWLETHKLEHEYEQDLVTAAATGSDEKAGELRDIQDIVNRLRKAHTDSEEAKNIKPLFSKLKRLVKNSEENRDFFSLCEGVPAALDVYTEDNQQVLSLVAEACKDNERNLATLKKNPALVDFLVRTIRDRRVAIIALALEILCGLIPLAKTVITRLRHPPYLETLVLMMAKGPGSLHERVVSLLLLVSQSPRACYDLRAFAPTLADGLGRALGVANLDTKREALEGAVVLCRTDDKLCRLLAVSSMGDACLDLLKHQSDGAPVVRQVELSGGAEITYRDLTKLRDEPLQLIATALDLLCHLSRDPKFVADLDAKDAWLVLVPYVAPPDDTALPAMRLWRRCCETVKSASSALVQLGGSEALLELLSRCVSEGELEEATLAVLRHCGDLPTFQEVLKAHVGLDVLIPRLKTTLSDAVLSDLCQLLVFTAAYDSMALKAMSTTHKGLGKELVQLWYARGGSTREHVETLVSKIMGTEEGALAISEGLEEAQVLKFVSDLRAKRQIQAARETGGANLLNPEKYNPSGQPLSEDEVLQRGERHAELARVDVGRLHTYLTTLLPRHDAVVVDLLAGAGQVSLALALSFGADSNVHVYAAERQPHLVDYLARRATSLGTRNFTPVRIELDLVDLPLPADVFLMVGLWAHIDEPDELFSGIKNKLRKNGRVCLIEDDLNLIALTKKAALRAGFSVFSEPDILPEQYVCVIALS</sequence>
<dbReference type="EMBL" id="LGRX02004341">
    <property type="protein sequence ID" value="KAK3280580.1"/>
    <property type="molecule type" value="Genomic_DNA"/>
</dbReference>
<keyword evidence="1" id="KW-0802">TPR repeat</keyword>
<dbReference type="PANTHER" id="PTHR46050">
    <property type="entry name" value="TPR REPEAT-CONTAINING THIOREDOXIN"/>
    <property type="match status" value="1"/>
</dbReference>
<evidence type="ECO:0000313" key="2">
    <source>
        <dbReference type="EMBL" id="KAK3280580.1"/>
    </source>
</evidence>
<gene>
    <name evidence="2" type="ORF">CYMTET_11584</name>
</gene>
<dbReference type="PANTHER" id="PTHR46050:SF29">
    <property type="entry name" value="TPR REPEAT-CONTAINING THIOREDOXIN TTL4"/>
    <property type="match status" value="1"/>
</dbReference>
<dbReference type="CDD" id="cd02440">
    <property type="entry name" value="AdoMet_MTases"/>
    <property type="match status" value="1"/>
</dbReference>
<dbReference type="InterPro" id="IPR011990">
    <property type="entry name" value="TPR-like_helical_dom_sf"/>
</dbReference>